<accession>A0A9N8ZAR2</accession>
<dbReference type="AlphaFoldDB" id="A0A9N8ZAR2"/>
<evidence type="ECO:0000259" key="1">
    <source>
        <dbReference type="Pfam" id="PF07707"/>
    </source>
</evidence>
<feature type="domain" description="BACK" evidence="1">
    <location>
        <begin position="60"/>
        <end position="114"/>
    </location>
</feature>
<evidence type="ECO:0000313" key="3">
    <source>
        <dbReference type="Proteomes" id="UP000789396"/>
    </source>
</evidence>
<dbReference type="Pfam" id="PF07707">
    <property type="entry name" value="BACK"/>
    <property type="match status" value="1"/>
</dbReference>
<dbReference type="Gene3D" id="1.25.40.420">
    <property type="match status" value="1"/>
</dbReference>
<evidence type="ECO:0000313" key="2">
    <source>
        <dbReference type="EMBL" id="CAG8487380.1"/>
    </source>
</evidence>
<dbReference type="EMBL" id="CAJVPZ010001235">
    <property type="protein sequence ID" value="CAG8487380.1"/>
    <property type="molecule type" value="Genomic_DNA"/>
</dbReference>
<dbReference type="PANTHER" id="PTHR45774">
    <property type="entry name" value="BTB/POZ DOMAIN-CONTAINING"/>
    <property type="match status" value="1"/>
</dbReference>
<name>A0A9N8ZAR2_9GLOM</name>
<sequence length="366" mass="43099">ELSGVEFLHLRMAADKFLPEKVIDNLQLFMEQKLEEFVQNDAVGMLQEVFKHNNSIYNPLRDSCLRLICRNPNALFDHPNFTQLDEALLLIVLQLDDLGKLSEITILTYLIKWGMARILNVTTKDITKLQKSDYIELQKIIMDCIPLIRWFQIPITEFRQNLSWIEKLLPSKLYLDIVNYHFDNTITPESVKILPIRNLPPKDTQEIPKKYLYTSEISPDKLNGVEILQLLVTADELQLQNLVDNFQSFMNQKLEEIMHYTTMAHYAKSDKNFLFFFESADDLSRSNFARVKKDSYAVEYSSLNGPIFGHSDYKEGYDMCIYNNMLSFGRRSCYPDSKNFPKLPKFEIEDYEVWQITYINIHNYNY</sequence>
<keyword evidence="3" id="KW-1185">Reference proteome</keyword>
<organism evidence="2 3">
    <name type="scientific">Racocetra fulgida</name>
    <dbReference type="NCBI Taxonomy" id="60492"/>
    <lineage>
        <taxon>Eukaryota</taxon>
        <taxon>Fungi</taxon>
        <taxon>Fungi incertae sedis</taxon>
        <taxon>Mucoromycota</taxon>
        <taxon>Glomeromycotina</taxon>
        <taxon>Glomeromycetes</taxon>
        <taxon>Diversisporales</taxon>
        <taxon>Gigasporaceae</taxon>
        <taxon>Racocetra</taxon>
    </lineage>
</organism>
<dbReference type="OrthoDB" id="2383043at2759"/>
<protein>
    <submittedName>
        <fullName evidence="2">9255_t:CDS:1</fullName>
    </submittedName>
</protein>
<gene>
    <name evidence="2" type="ORF">RFULGI_LOCUS1824</name>
</gene>
<proteinExistence type="predicted"/>
<dbReference type="PANTHER" id="PTHR45774:SF3">
    <property type="entry name" value="BTB (POZ) DOMAIN-CONTAINING 2B-RELATED"/>
    <property type="match status" value="1"/>
</dbReference>
<dbReference type="InterPro" id="IPR011705">
    <property type="entry name" value="BACK"/>
</dbReference>
<dbReference type="Proteomes" id="UP000789396">
    <property type="component" value="Unassembled WGS sequence"/>
</dbReference>
<feature type="non-terminal residue" evidence="2">
    <location>
        <position position="1"/>
    </location>
</feature>
<comment type="caution">
    <text evidence="2">The sequence shown here is derived from an EMBL/GenBank/DDBJ whole genome shotgun (WGS) entry which is preliminary data.</text>
</comment>
<reference evidence="2" key="1">
    <citation type="submission" date="2021-06" db="EMBL/GenBank/DDBJ databases">
        <authorList>
            <person name="Kallberg Y."/>
            <person name="Tangrot J."/>
            <person name="Rosling A."/>
        </authorList>
    </citation>
    <scope>NUCLEOTIDE SEQUENCE</scope>
    <source>
        <strain evidence="2">IN212</strain>
    </source>
</reference>